<dbReference type="PROSITE" id="PS51704">
    <property type="entry name" value="GP_PDE"/>
    <property type="match status" value="1"/>
</dbReference>
<dbReference type="PANTHER" id="PTHR37471:SF1">
    <property type="entry name" value="AB HYDROLASE-1 DOMAIN-CONTAINING PROTEIN"/>
    <property type="match status" value="1"/>
</dbReference>
<comment type="caution">
    <text evidence="3">The sequence shown here is derived from an EMBL/GenBank/DDBJ whole genome shotgun (WGS) entry which is preliminary data.</text>
</comment>
<dbReference type="InterPro" id="IPR030395">
    <property type="entry name" value="GP_PDE_dom"/>
</dbReference>
<name>A0A815K4K8_ADIRI</name>
<dbReference type="Gene3D" id="3.20.20.190">
    <property type="entry name" value="Phosphatidylinositol (PI) phosphodiesterase"/>
    <property type="match status" value="1"/>
</dbReference>
<evidence type="ECO:0000256" key="1">
    <source>
        <dbReference type="SAM" id="Phobius"/>
    </source>
</evidence>
<evidence type="ECO:0000313" key="4">
    <source>
        <dbReference type="Proteomes" id="UP000663852"/>
    </source>
</evidence>
<keyword evidence="1" id="KW-0812">Transmembrane</keyword>
<dbReference type="GO" id="GO:0008081">
    <property type="term" value="F:phosphoric diester hydrolase activity"/>
    <property type="evidence" value="ECO:0007669"/>
    <property type="project" value="InterPro"/>
</dbReference>
<dbReference type="SUPFAM" id="SSF51695">
    <property type="entry name" value="PLC-like phosphodiesterases"/>
    <property type="match status" value="1"/>
</dbReference>
<dbReference type="Proteomes" id="UP000663852">
    <property type="component" value="Unassembled WGS sequence"/>
</dbReference>
<sequence length="745" mass="88244">MFSNLLFWLINIVTLILLTSPLFLLLPYLLVLFVIFVIPLLIFFLYCYFSLQRSQSSIQAFENIVIAHRGGHPLVLSNELDDFPENTIAAYRWASKMKGADGIELDVWLSRDHIPMVSHDGYLEHTFANCREFISSLTCEQLKQFKYWKKNKRDIYDQIGCETIPTLEEVIIFLESTKLKLMIEIKETRKIPEISKIINDLYVRYPFLYERAYCAAFHPYNLYSIRRLNPRITTAFLFVPDITKYLIRNASQTPHPFPKFFIDNVLLRWIIDSIMMWFGTPAGLKFLGADLACVEQRQVSQNFLDEYKNQRFIVCAWCVNEREQYQWLRANGVSIITDTLFDVNEARLLNSRPLPRRPHLPKNYDELLIDRILNVYEKSREDFRVSFAGFFEGIDNNSYDLIYKDNILQFIAMTTYGVKYWSEMNKRQQRRVKHLYRRYLKIYPEQQMKIQSGYNTQIRLRHPFKDELQYTHHSMIKYILFACARSIFITVIKSFGFECQMVNDVPFYIRKSLKSTNLPPILFLHGLSLGTNSYILFIHRLSLLDRTIILLDIPHASMRIQTEILPLSSILSSVEELLNAFDVKKVNIISHSYGSIVHSCIIKQLSRFVQDQPAILIDPVCFLLFDPHYLDNFIYRQPRTPNQLLLHTMCTEDLYSIYHVERHLCWYECVLWTKDIQQHRVRSHVYFSEKDDLIPVSIVNEYLKKSHIDTTIFRQYKHAQFLISEQYQEDVLKTLDQLETQSITV</sequence>
<dbReference type="AlphaFoldDB" id="A0A815K4K8"/>
<evidence type="ECO:0000313" key="3">
    <source>
        <dbReference type="EMBL" id="CAF1390747.1"/>
    </source>
</evidence>
<keyword evidence="1" id="KW-1133">Transmembrane helix</keyword>
<dbReference type="GO" id="GO:0006629">
    <property type="term" value="P:lipid metabolic process"/>
    <property type="evidence" value="ECO:0007669"/>
    <property type="project" value="InterPro"/>
</dbReference>
<feature type="transmembrane region" description="Helical" evidence="1">
    <location>
        <begin position="30"/>
        <end position="49"/>
    </location>
</feature>
<keyword evidence="1" id="KW-0472">Membrane</keyword>
<reference evidence="3" key="1">
    <citation type="submission" date="2021-02" db="EMBL/GenBank/DDBJ databases">
        <authorList>
            <person name="Nowell W R."/>
        </authorList>
    </citation>
    <scope>NUCLEOTIDE SEQUENCE</scope>
</reference>
<dbReference type="InterPro" id="IPR017946">
    <property type="entry name" value="PLC-like_Pdiesterase_TIM-brl"/>
</dbReference>
<feature type="transmembrane region" description="Helical" evidence="1">
    <location>
        <begin position="5"/>
        <end position="24"/>
    </location>
</feature>
<evidence type="ECO:0000259" key="2">
    <source>
        <dbReference type="PROSITE" id="PS51704"/>
    </source>
</evidence>
<feature type="domain" description="GP-PDE" evidence="2">
    <location>
        <begin position="63"/>
        <end position="348"/>
    </location>
</feature>
<organism evidence="3 4">
    <name type="scientific">Adineta ricciae</name>
    <name type="common">Rotifer</name>
    <dbReference type="NCBI Taxonomy" id="249248"/>
    <lineage>
        <taxon>Eukaryota</taxon>
        <taxon>Metazoa</taxon>
        <taxon>Spiralia</taxon>
        <taxon>Gnathifera</taxon>
        <taxon>Rotifera</taxon>
        <taxon>Eurotatoria</taxon>
        <taxon>Bdelloidea</taxon>
        <taxon>Adinetida</taxon>
        <taxon>Adinetidae</taxon>
        <taxon>Adineta</taxon>
    </lineage>
</organism>
<gene>
    <name evidence="3" type="ORF">EDS130_LOCUS35454</name>
</gene>
<dbReference type="Gene3D" id="3.40.50.1820">
    <property type="entry name" value="alpha/beta hydrolase"/>
    <property type="match status" value="1"/>
</dbReference>
<dbReference type="Pfam" id="PF03009">
    <property type="entry name" value="GDPD"/>
    <property type="match status" value="1"/>
</dbReference>
<accession>A0A815K4K8</accession>
<dbReference type="PANTHER" id="PTHR37471">
    <property type="entry name" value="UNNAMED PRODUCT"/>
    <property type="match status" value="1"/>
</dbReference>
<dbReference type="EMBL" id="CAJNOJ010000311">
    <property type="protein sequence ID" value="CAF1390747.1"/>
    <property type="molecule type" value="Genomic_DNA"/>
</dbReference>
<dbReference type="SUPFAM" id="SSF53474">
    <property type="entry name" value="alpha/beta-Hydrolases"/>
    <property type="match status" value="1"/>
</dbReference>
<dbReference type="InterPro" id="IPR029058">
    <property type="entry name" value="AB_hydrolase_fold"/>
</dbReference>
<proteinExistence type="predicted"/>
<dbReference type="OrthoDB" id="6431331at2759"/>
<protein>
    <recommendedName>
        <fullName evidence="2">GP-PDE domain-containing protein</fullName>
    </recommendedName>
</protein>